<comment type="caution">
    <text evidence="2">The sequence shown here is derived from an EMBL/GenBank/DDBJ whole genome shotgun (WGS) entry which is preliminary data.</text>
</comment>
<dbReference type="AlphaFoldDB" id="A0ABD3Q3C7"/>
<accession>A0ABD3Q3C7</accession>
<sequence length="592" mass="64146">MTNASQSDGSATWLSVAFDTIQHSTHLNDDLYDVLRAFGKDDNDAPGPANLDPDSLDADVGAADGTINAISHLQKRIATELLDEIDSDQASMFSRRFVSVSSLLLNDEAKDDNKVTTDQLLRLALHRRTVQILSTLDSVLSKRKALRIRALVDFIWSQSLVLNLKKSSFNDQRPTLIQLASEQGKKSSSNEFSPGFYHSTTEGTTSDFGPVHINILRINLKSSSCRMKCIDARNTSTDLSTLAEKMGAVAAISGGFFLYSEPDIALPSKRTDPVGLLVTDGEVLGPPVFRRAAIAQQKTSGQNDERRIMLSRIGMDGVTCICSWGGQLSGTLQLAVDIDGTEGVTCIHRGISEEVMLEDRQCAFAIVGNIVVERKKARGVQIKMAVPLAGFVLTFSEDNLPPGSTIMNDNDMDIHVSYKFLSPHDCLENAIAGGPMFFSDEDECHAMELSSEDFAGSAPPVTFSQDETHDHNLLPRMGVGIATCPDSGDKQLVCVAVDGRNLDRALGLTLQGTSDLLRSLGCHKAMNLDGGSSKRMVIWDQGLKKHKVVCLSTTEIKASNGENGKYSGNNTAAEPSRPVHTAILFLRGKDNN</sequence>
<name>A0ABD3Q3C7_9STRA</name>
<gene>
    <name evidence="2" type="ORF">HJC23_012853</name>
</gene>
<dbReference type="Pfam" id="PF09992">
    <property type="entry name" value="NAGPA"/>
    <property type="match status" value="1"/>
</dbReference>
<evidence type="ECO:0000259" key="1">
    <source>
        <dbReference type="Pfam" id="PF09992"/>
    </source>
</evidence>
<proteinExistence type="predicted"/>
<dbReference type="Proteomes" id="UP001516023">
    <property type="component" value="Unassembled WGS sequence"/>
</dbReference>
<evidence type="ECO:0000313" key="3">
    <source>
        <dbReference type="Proteomes" id="UP001516023"/>
    </source>
</evidence>
<dbReference type="PANTHER" id="PTHR40446:SF2">
    <property type="entry name" value="N-ACETYLGLUCOSAMINE-1-PHOSPHODIESTER ALPHA-N-ACETYLGLUCOSAMINIDASE"/>
    <property type="match status" value="1"/>
</dbReference>
<keyword evidence="3" id="KW-1185">Reference proteome</keyword>
<evidence type="ECO:0000313" key="2">
    <source>
        <dbReference type="EMBL" id="KAL3794146.1"/>
    </source>
</evidence>
<dbReference type="EMBL" id="JABMIG020000083">
    <property type="protein sequence ID" value="KAL3794146.1"/>
    <property type="molecule type" value="Genomic_DNA"/>
</dbReference>
<reference evidence="2 3" key="1">
    <citation type="journal article" date="2020" name="G3 (Bethesda)">
        <title>Improved Reference Genome for Cyclotella cryptica CCMP332, a Model for Cell Wall Morphogenesis, Salinity Adaptation, and Lipid Production in Diatoms (Bacillariophyta).</title>
        <authorList>
            <person name="Roberts W.R."/>
            <person name="Downey K.M."/>
            <person name="Ruck E.C."/>
            <person name="Traller J.C."/>
            <person name="Alverson A.J."/>
        </authorList>
    </citation>
    <scope>NUCLEOTIDE SEQUENCE [LARGE SCALE GENOMIC DNA]</scope>
    <source>
        <strain evidence="2 3">CCMP332</strain>
    </source>
</reference>
<dbReference type="InterPro" id="IPR018711">
    <property type="entry name" value="NAGPA"/>
</dbReference>
<dbReference type="PANTHER" id="PTHR40446">
    <property type="entry name" value="N-ACETYLGLUCOSAMINE-1-PHOSPHODIESTER ALPHA-N-ACETYLGLUCOSAMINIDASE"/>
    <property type="match status" value="1"/>
</dbReference>
<protein>
    <recommendedName>
        <fullName evidence="1">Phosphodiester glycosidase domain-containing protein</fullName>
    </recommendedName>
</protein>
<feature type="domain" description="Phosphodiester glycosidase" evidence="1">
    <location>
        <begin position="455"/>
        <end position="585"/>
    </location>
</feature>
<organism evidence="2 3">
    <name type="scientific">Cyclotella cryptica</name>
    <dbReference type="NCBI Taxonomy" id="29204"/>
    <lineage>
        <taxon>Eukaryota</taxon>
        <taxon>Sar</taxon>
        <taxon>Stramenopiles</taxon>
        <taxon>Ochrophyta</taxon>
        <taxon>Bacillariophyta</taxon>
        <taxon>Coscinodiscophyceae</taxon>
        <taxon>Thalassiosirophycidae</taxon>
        <taxon>Stephanodiscales</taxon>
        <taxon>Stephanodiscaceae</taxon>
        <taxon>Cyclotella</taxon>
    </lineage>
</organism>